<gene>
    <name evidence="1" type="ORF">GCM10022252_70950</name>
</gene>
<protein>
    <recommendedName>
        <fullName evidence="3">Secreted protein</fullName>
    </recommendedName>
</protein>
<evidence type="ECO:0008006" key="3">
    <source>
        <dbReference type="Google" id="ProtNLM"/>
    </source>
</evidence>
<dbReference type="Proteomes" id="UP001501251">
    <property type="component" value="Unassembled WGS sequence"/>
</dbReference>
<keyword evidence="2" id="KW-1185">Reference proteome</keyword>
<evidence type="ECO:0000313" key="1">
    <source>
        <dbReference type="EMBL" id="GAA4207376.1"/>
    </source>
</evidence>
<name>A0ABP8BI31_9ACTN</name>
<reference evidence="2" key="1">
    <citation type="journal article" date="2019" name="Int. J. Syst. Evol. Microbiol.">
        <title>The Global Catalogue of Microorganisms (GCM) 10K type strain sequencing project: providing services to taxonomists for standard genome sequencing and annotation.</title>
        <authorList>
            <consortium name="The Broad Institute Genomics Platform"/>
            <consortium name="The Broad Institute Genome Sequencing Center for Infectious Disease"/>
            <person name="Wu L."/>
            <person name="Ma J."/>
        </authorList>
    </citation>
    <scope>NUCLEOTIDE SEQUENCE [LARGE SCALE GENOMIC DNA]</scope>
    <source>
        <strain evidence="2">JCM 17388</strain>
    </source>
</reference>
<comment type="caution">
    <text evidence="1">The sequence shown here is derived from an EMBL/GenBank/DDBJ whole genome shotgun (WGS) entry which is preliminary data.</text>
</comment>
<sequence>MSALIIRLVTVVRAMALRRNGCLESSWKPSAISRSRCRPARLLTPPAISRIACSCGRPLLRPVLPALPAPPAATLSGERRARKNSAAFTAKDIACMTPKSHPPSGLPASTARCEIVSLLAITMETCSFGTREEISAVSASE</sequence>
<accession>A0ABP8BI31</accession>
<organism evidence="1 2">
    <name type="scientific">Streptosporangium oxazolinicum</name>
    <dbReference type="NCBI Taxonomy" id="909287"/>
    <lineage>
        <taxon>Bacteria</taxon>
        <taxon>Bacillati</taxon>
        <taxon>Actinomycetota</taxon>
        <taxon>Actinomycetes</taxon>
        <taxon>Streptosporangiales</taxon>
        <taxon>Streptosporangiaceae</taxon>
        <taxon>Streptosporangium</taxon>
    </lineage>
</organism>
<dbReference type="EMBL" id="BAABAQ010000017">
    <property type="protein sequence ID" value="GAA4207376.1"/>
    <property type="molecule type" value="Genomic_DNA"/>
</dbReference>
<evidence type="ECO:0000313" key="2">
    <source>
        <dbReference type="Proteomes" id="UP001501251"/>
    </source>
</evidence>
<proteinExistence type="predicted"/>